<feature type="region of interest" description="Disordered" evidence="1">
    <location>
        <begin position="211"/>
        <end position="234"/>
    </location>
</feature>
<feature type="transmembrane region" description="Helical" evidence="2">
    <location>
        <begin position="115"/>
        <end position="140"/>
    </location>
</feature>
<proteinExistence type="predicted"/>
<comment type="caution">
    <text evidence="3">The sequence shown here is derived from an EMBL/GenBank/DDBJ whole genome shotgun (WGS) entry which is preliminary data.</text>
</comment>
<name>A0A3A8QZC8_9BACT</name>
<sequence>MCFSLPVRAAAGGQVRPSPLAFTSWVSSMETRAKEETLLARRGADGAIGWWSRVRPEGASVVQPPIPAWLSAGARNAQHCRGPRLQEREERPHLLVAASVAGPRDRPRGGESMELLIILFFFACMALVCIALAALVFHFFRGRRLEPVLKRPGRVVAKRQAFTSYGAIASYGQAYFVTFEFQDGSRDEFETFDRQYGLLAEGDQGTLTTQGRRLKGFARQRPQRGPGLPRPLPT</sequence>
<reference evidence="4" key="1">
    <citation type="submission" date="2018-09" db="EMBL/GenBank/DDBJ databases">
        <authorList>
            <person name="Livingstone P.G."/>
            <person name="Whitworth D.E."/>
        </authorList>
    </citation>
    <scope>NUCLEOTIDE SEQUENCE [LARGE SCALE GENOMIC DNA]</scope>
    <source>
        <strain evidence="4">AB047A</strain>
    </source>
</reference>
<dbReference type="AlphaFoldDB" id="A0A3A8QZC8"/>
<protein>
    <submittedName>
        <fullName evidence="3">DUF2500 domain-containing protein</fullName>
    </submittedName>
</protein>
<gene>
    <name evidence="3" type="ORF">D7X96_03395</name>
</gene>
<keyword evidence="4" id="KW-1185">Reference proteome</keyword>
<evidence type="ECO:0000313" key="4">
    <source>
        <dbReference type="Proteomes" id="UP000282656"/>
    </source>
</evidence>
<dbReference type="EMBL" id="RAWM01000005">
    <property type="protein sequence ID" value="RKH73108.1"/>
    <property type="molecule type" value="Genomic_DNA"/>
</dbReference>
<dbReference type="Gene3D" id="2.40.50.660">
    <property type="match status" value="1"/>
</dbReference>
<dbReference type="InterPro" id="IPR019635">
    <property type="entry name" value="DUF2500"/>
</dbReference>
<evidence type="ECO:0000256" key="2">
    <source>
        <dbReference type="SAM" id="Phobius"/>
    </source>
</evidence>
<evidence type="ECO:0000256" key="1">
    <source>
        <dbReference type="SAM" id="MobiDB-lite"/>
    </source>
</evidence>
<keyword evidence="2" id="KW-0812">Transmembrane</keyword>
<dbReference type="Proteomes" id="UP000282656">
    <property type="component" value="Unassembled WGS sequence"/>
</dbReference>
<evidence type="ECO:0000313" key="3">
    <source>
        <dbReference type="EMBL" id="RKH73108.1"/>
    </source>
</evidence>
<organism evidence="3 4">
    <name type="scientific">Corallococcus interemptor</name>
    <dbReference type="NCBI Taxonomy" id="2316720"/>
    <lineage>
        <taxon>Bacteria</taxon>
        <taxon>Pseudomonadati</taxon>
        <taxon>Myxococcota</taxon>
        <taxon>Myxococcia</taxon>
        <taxon>Myxococcales</taxon>
        <taxon>Cystobacterineae</taxon>
        <taxon>Myxococcaceae</taxon>
        <taxon>Corallococcus</taxon>
    </lineage>
</organism>
<keyword evidence="2" id="KW-0472">Membrane</keyword>
<accession>A0A3A8QZC8</accession>
<dbReference type="Pfam" id="PF10694">
    <property type="entry name" value="DUF2500"/>
    <property type="match status" value="1"/>
</dbReference>
<feature type="compositionally biased region" description="Basic residues" evidence="1">
    <location>
        <begin position="212"/>
        <end position="222"/>
    </location>
</feature>
<keyword evidence="2" id="KW-1133">Transmembrane helix</keyword>